<accession>A0A6P6RY64</accession>
<proteinExistence type="predicted"/>
<evidence type="ECO:0000313" key="3">
    <source>
        <dbReference type="RefSeq" id="XP_026192434.1"/>
    </source>
</evidence>
<feature type="compositionally biased region" description="Low complexity" evidence="1">
    <location>
        <begin position="96"/>
        <end position="108"/>
    </location>
</feature>
<name>A0A6P6RY64_9EIME</name>
<evidence type="ECO:0000256" key="1">
    <source>
        <dbReference type="SAM" id="MobiDB-lite"/>
    </source>
</evidence>
<dbReference type="OrthoDB" id="443345at2759"/>
<feature type="region of interest" description="Disordered" evidence="1">
    <location>
        <begin position="77"/>
        <end position="108"/>
    </location>
</feature>
<organism evidence="2 3">
    <name type="scientific">Cyclospora cayetanensis</name>
    <dbReference type="NCBI Taxonomy" id="88456"/>
    <lineage>
        <taxon>Eukaryota</taxon>
        <taxon>Sar</taxon>
        <taxon>Alveolata</taxon>
        <taxon>Apicomplexa</taxon>
        <taxon>Conoidasida</taxon>
        <taxon>Coccidia</taxon>
        <taxon>Eucoccidiorida</taxon>
        <taxon>Eimeriorina</taxon>
        <taxon>Eimeriidae</taxon>
        <taxon>Cyclospora</taxon>
    </lineage>
</organism>
<gene>
    <name evidence="3" type="primary">LOC34622509</name>
</gene>
<dbReference type="RefSeq" id="XP_026192434.1">
    <property type="nucleotide sequence ID" value="XM_026336649.1"/>
</dbReference>
<sequence>MQWSRRCLVGAALRCGTAAGAVKHSGVGARKFLSSAAGIGACCVSCQCWQLRSAVTIAGEVDAVRTGAAGGVSRRALHAARAPPKSQTATAAEVGPHAATEPAAWAAPSAPNEDAKLYTVAAASRQLAATVPLQLLKSAAAATASEAAAADWSPLRALWNRCVKQQQQRDLGKDDAPLQLDHVALLLEGCFAAGMREFSVVSGLLNIARTAVAESPESLLQQLPRLSRAVRSLAFLHFDFFRDAEIAVAQTGPSRVASLWSGRDLCSVVEAFAQQRMPSAALVTTAEFVLQQQQPLLPLATAARLLLACAQLDVQVESVLQPLQERLQQLLEGQLQQRELGRVEALALGSAAEAALLLYHHPQCFQQERWMTLLLSCVERVAAFAAEQQEAFWIFPSNARLHRQLLLCRLALRTLSRHSYEHLDVETRRALRQLQRVELTHTPRPPTVFVQKFSAILSKLRIAHQAYAMRGILCFDILERDRKLAWSCDGADRFYVHTNSKTATVRLHEKITRGLGIRMAHCAYWQWNKMKARRTRIEFVRMSRYYALQDRRETDLTFEGWLLPHVHHVHKQNNIEAFCHFPNNQPLGHAVY</sequence>
<reference evidence="3" key="1">
    <citation type="submission" date="2025-08" db="UniProtKB">
        <authorList>
            <consortium name="RefSeq"/>
        </authorList>
    </citation>
    <scope>IDENTIFICATION</scope>
</reference>
<keyword evidence="2" id="KW-1185">Reference proteome</keyword>
<dbReference type="AlphaFoldDB" id="A0A6P6RY64"/>
<dbReference type="Proteomes" id="UP000515125">
    <property type="component" value="Unplaced"/>
</dbReference>
<evidence type="ECO:0000313" key="2">
    <source>
        <dbReference type="Proteomes" id="UP000515125"/>
    </source>
</evidence>
<dbReference type="GeneID" id="34622509"/>
<protein>
    <submittedName>
        <fullName evidence="3">Uncharacterized protein LOC34622509</fullName>
    </submittedName>
</protein>